<protein>
    <submittedName>
        <fullName evidence="2 4">Uncharacterized protein</fullName>
    </submittedName>
</protein>
<dbReference type="Proteomes" id="UP000275846">
    <property type="component" value="Unassembled WGS sequence"/>
</dbReference>
<evidence type="ECO:0000313" key="2">
    <source>
        <dbReference type="EMBL" id="VDL90666.1"/>
    </source>
</evidence>
<dbReference type="WBParaSite" id="SSLN_0000442801-mRNA-1">
    <property type="protein sequence ID" value="SSLN_0000442801-mRNA-1"/>
    <property type="gene ID" value="SSLN_0000442801"/>
</dbReference>
<proteinExistence type="predicted"/>
<keyword evidence="3" id="KW-1185">Reference proteome</keyword>
<sequence length="102" mass="11046">MDAVPENPNSGNADSSSKRTNRSVAPHVRRQLSMADLDEPRGPSALTSSANSTFVSTTGMPCPDTCHHVACCRQRNQRGMGHQRPLCRCTNDNSTSMTSDKL</sequence>
<dbReference type="AlphaFoldDB" id="A0A183SJ83"/>
<feature type="region of interest" description="Disordered" evidence="1">
    <location>
        <begin position="1"/>
        <end position="54"/>
    </location>
</feature>
<feature type="compositionally biased region" description="Polar residues" evidence="1">
    <location>
        <begin position="45"/>
        <end position="54"/>
    </location>
</feature>
<feature type="region of interest" description="Disordered" evidence="1">
    <location>
        <begin position="82"/>
        <end position="102"/>
    </location>
</feature>
<accession>A0A183SJ83</accession>
<dbReference type="OrthoDB" id="10528861at2759"/>
<gene>
    <name evidence="2" type="ORF">SSLN_LOCUS4281</name>
</gene>
<evidence type="ECO:0000256" key="1">
    <source>
        <dbReference type="SAM" id="MobiDB-lite"/>
    </source>
</evidence>
<feature type="compositionally biased region" description="Polar residues" evidence="1">
    <location>
        <begin position="90"/>
        <end position="102"/>
    </location>
</feature>
<evidence type="ECO:0000313" key="4">
    <source>
        <dbReference type="WBParaSite" id="SSLN_0000442801-mRNA-1"/>
    </source>
</evidence>
<name>A0A183SJ83_SCHSO</name>
<evidence type="ECO:0000313" key="3">
    <source>
        <dbReference type="Proteomes" id="UP000275846"/>
    </source>
</evidence>
<organism evidence="4">
    <name type="scientific">Schistocephalus solidus</name>
    <name type="common">Tapeworm</name>
    <dbReference type="NCBI Taxonomy" id="70667"/>
    <lineage>
        <taxon>Eukaryota</taxon>
        <taxon>Metazoa</taxon>
        <taxon>Spiralia</taxon>
        <taxon>Lophotrochozoa</taxon>
        <taxon>Platyhelminthes</taxon>
        <taxon>Cestoda</taxon>
        <taxon>Eucestoda</taxon>
        <taxon>Diphyllobothriidea</taxon>
        <taxon>Diphyllobothriidae</taxon>
        <taxon>Schistocephalus</taxon>
    </lineage>
</organism>
<reference evidence="4" key="1">
    <citation type="submission" date="2016-06" db="UniProtKB">
        <authorList>
            <consortium name="WormBaseParasite"/>
        </authorList>
    </citation>
    <scope>IDENTIFICATION</scope>
</reference>
<reference evidence="2 3" key="2">
    <citation type="submission" date="2018-11" db="EMBL/GenBank/DDBJ databases">
        <authorList>
            <consortium name="Pathogen Informatics"/>
        </authorList>
    </citation>
    <scope>NUCLEOTIDE SEQUENCE [LARGE SCALE GENOMIC DNA]</scope>
    <source>
        <strain evidence="2 3">NST_G2</strain>
    </source>
</reference>
<dbReference type="EMBL" id="UYSU01032809">
    <property type="protein sequence ID" value="VDL90666.1"/>
    <property type="molecule type" value="Genomic_DNA"/>
</dbReference>